<protein>
    <submittedName>
        <fullName evidence="3">Helicase HerA domain-containing protein</fullName>
    </submittedName>
</protein>
<dbReference type="SUPFAM" id="SSF52540">
    <property type="entry name" value="P-loop containing nucleoside triphosphate hydrolases"/>
    <property type="match status" value="1"/>
</dbReference>
<keyword evidence="1" id="KW-0812">Transmembrane</keyword>
<gene>
    <name evidence="3" type="ORF">ACFPK1_22425</name>
</gene>
<evidence type="ECO:0000313" key="4">
    <source>
        <dbReference type="Proteomes" id="UP001596175"/>
    </source>
</evidence>
<dbReference type="Pfam" id="PF01935">
    <property type="entry name" value="DUF87"/>
    <property type="match status" value="1"/>
</dbReference>
<dbReference type="InterPro" id="IPR003593">
    <property type="entry name" value="AAA+_ATPase"/>
</dbReference>
<dbReference type="Proteomes" id="UP001596175">
    <property type="component" value="Unassembled WGS sequence"/>
</dbReference>
<dbReference type="RefSeq" id="WP_378023166.1">
    <property type="nucleotide sequence ID" value="NZ_JBHSKG010000013.1"/>
</dbReference>
<dbReference type="InterPro" id="IPR027417">
    <property type="entry name" value="P-loop_NTPase"/>
</dbReference>
<dbReference type="InterPro" id="IPR008571">
    <property type="entry name" value="HerA-like"/>
</dbReference>
<feature type="domain" description="AAA+ ATPase" evidence="2">
    <location>
        <begin position="339"/>
        <end position="490"/>
    </location>
</feature>
<keyword evidence="3" id="KW-0378">Hydrolase</keyword>
<keyword evidence="3" id="KW-0347">Helicase</keyword>
<keyword evidence="1" id="KW-0472">Membrane</keyword>
<evidence type="ECO:0000313" key="3">
    <source>
        <dbReference type="EMBL" id="MFC5141009.1"/>
    </source>
</evidence>
<keyword evidence="4" id="KW-1185">Reference proteome</keyword>
<comment type="caution">
    <text evidence="3">The sequence shown here is derived from an EMBL/GenBank/DDBJ whole genome shotgun (WGS) entry which is preliminary data.</text>
</comment>
<feature type="transmembrane region" description="Helical" evidence="1">
    <location>
        <begin position="42"/>
        <end position="59"/>
    </location>
</feature>
<evidence type="ECO:0000259" key="2">
    <source>
        <dbReference type="SMART" id="SM00382"/>
    </source>
</evidence>
<dbReference type="PANTHER" id="PTHR42957:SF1">
    <property type="entry name" value="HELICASE MJ1565-RELATED"/>
    <property type="match status" value="1"/>
</dbReference>
<proteinExistence type="predicted"/>
<keyword evidence="3" id="KW-0067">ATP-binding</keyword>
<feature type="transmembrane region" description="Helical" evidence="1">
    <location>
        <begin position="104"/>
        <end position="125"/>
    </location>
</feature>
<dbReference type="GO" id="GO:0004386">
    <property type="term" value="F:helicase activity"/>
    <property type="evidence" value="ECO:0007669"/>
    <property type="project" value="UniProtKB-KW"/>
</dbReference>
<dbReference type="PANTHER" id="PTHR42957">
    <property type="entry name" value="HELICASE MJ1565-RELATED"/>
    <property type="match status" value="1"/>
</dbReference>
<organism evidence="3 4">
    <name type="scientific">Actinomycetospora rhizophila</name>
    <dbReference type="NCBI Taxonomy" id="1416876"/>
    <lineage>
        <taxon>Bacteria</taxon>
        <taxon>Bacillati</taxon>
        <taxon>Actinomycetota</taxon>
        <taxon>Actinomycetes</taxon>
        <taxon>Pseudonocardiales</taxon>
        <taxon>Pseudonocardiaceae</taxon>
        <taxon>Actinomycetospora</taxon>
    </lineage>
</organism>
<reference evidence="4" key="1">
    <citation type="journal article" date="2019" name="Int. J. Syst. Evol. Microbiol.">
        <title>The Global Catalogue of Microorganisms (GCM) 10K type strain sequencing project: providing services to taxonomists for standard genome sequencing and annotation.</title>
        <authorList>
            <consortium name="The Broad Institute Genomics Platform"/>
            <consortium name="The Broad Institute Genome Sequencing Center for Infectious Disease"/>
            <person name="Wu L."/>
            <person name="Ma J."/>
        </authorList>
    </citation>
    <scope>NUCLEOTIDE SEQUENCE [LARGE SCALE GENOMIC DNA]</scope>
    <source>
        <strain evidence="4">XZYJ18</strain>
    </source>
</reference>
<keyword evidence="3" id="KW-0547">Nucleotide-binding</keyword>
<dbReference type="SMART" id="SM00382">
    <property type="entry name" value="AAA"/>
    <property type="match status" value="1"/>
</dbReference>
<sequence length="556" mass="59209">MIGATFVEPFITKPQDAIVNSAASVAAYFSANKDSLPQLWNVYLWAVLALMVIAIYPSVVRPPSFLKSACYQLSTRAGRVVLLGGSALILEGVSRISADQVGGVPLIVGTLLLVVSLSVDWTTLWRRSKDQSRELVQIVDARSPSMIVVSNVGDSVETGDAVLLGSGASEIRAAVVALLPGEGRSRAVLVMESESHVLTAKIGSHIDLQATATHPAVVGLVAAGSTPTSVLFDEVEPLAIGDPLVVGFREGDRLYQVSGMRLVDESWSGSKTVTARTSATLLGENENGHLRVAPELPPAHSSVRRPSSLVTSTLPGGYHRIGKVKGTEFPIGITGDAVVSGHIAVVGMSGMGKTTLVSEVCRSLGSSKFVLAVDTTGEYVQRLGMSSWEGGDFGSTGTWVYEPRGEEPKQAKKLVEDAMTVAYNEYASGQLPLSRVICMEEAHTFVPEFNFCARPNLDHVNDTARMVMQARKYALSFLMVTQRTAVLSKSVLSQCESYAVFRTVDDTSLSYLETVGGPIVRDVVPSLGRHEMLCVGPAFNCDSPVIVEVDPPSALS</sequence>
<dbReference type="EMBL" id="JBHSKG010000013">
    <property type="protein sequence ID" value="MFC5141009.1"/>
    <property type="molecule type" value="Genomic_DNA"/>
</dbReference>
<dbReference type="InterPro" id="IPR002789">
    <property type="entry name" value="HerA_central"/>
</dbReference>
<name>A0ABV9ZKS3_9PSEU</name>
<accession>A0ABV9ZKS3</accession>
<dbReference type="Gene3D" id="3.40.50.300">
    <property type="entry name" value="P-loop containing nucleotide triphosphate hydrolases"/>
    <property type="match status" value="1"/>
</dbReference>
<keyword evidence="1" id="KW-1133">Transmembrane helix</keyword>
<evidence type="ECO:0000256" key="1">
    <source>
        <dbReference type="SAM" id="Phobius"/>
    </source>
</evidence>